<feature type="chain" id="PRO_5016969812" description="Toxin-antitoxin system YwqK family antitoxin" evidence="1">
    <location>
        <begin position="22"/>
        <end position="295"/>
    </location>
</feature>
<proteinExistence type="predicted"/>
<organism evidence="2 3">
    <name type="scientific">Hydrogenophaga borbori</name>
    <dbReference type="NCBI Taxonomy" id="2294117"/>
    <lineage>
        <taxon>Bacteria</taxon>
        <taxon>Pseudomonadati</taxon>
        <taxon>Pseudomonadota</taxon>
        <taxon>Betaproteobacteria</taxon>
        <taxon>Burkholderiales</taxon>
        <taxon>Comamonadaceae</taxon>
        <taxon>Hydrogenophaga</taxon>
    </lineage>
</organism>
<keyword evidence="1" id="KW-0732">Signal</keyword>
<reference evidence="2 3" key="1">
    <citation type="submission" date="2018-08" db="EMBL/GenBank/DDBJ databases">
        <title>Hydrogenophaga sp. LA-38 isolated from sludge.</title>
        <authorList>
            <person name="Im W.-T."/>
        </authorList>
    </citation>
    <scope>NUCLEOTIDE SEQUENCE [LARGE SCALE GENOMIC DNA]</scope>
    <source>
        <strain evidence="2 3">LA-38</strain>
    </source>
</reference>
<dbReference type="Proteomes" id="UP000261931">
    <property type="component" value="Unassembled WGS sequence"/>
</dbReference>
<evidence type="ECO:0000256" key="1">
    <source>
        <dbReference type="SAM" id="SignalP"/>
    </source>
</evidence>
<feature type="signal peptide" evidence="1">
    <location>
        <begin position="1"/>
        <end position="21"/>
    </location>
</feature>
<protein>
    <recommendedName>
        <fullName evidence="4">Toxin-antitoxin system YwqK family antitoxin</fullName>
    </recommendedName>
</protein>
<name>A0A372EIX0_9BURK</name>
<gene>
    <name evidence="2" type="ORF">DY262_10655</name>
</gene>
<evidence type="ECO:0000313" key="3">
    <source>
        <dbReference type="Proteomes" id="UP000261931"/>
    </source>
</evidence>
<dbReference type="EMBL" id="QVLS01000006">
    <property type="protein sequence ID" value="RFP78557.1"/>
    <property type="molecule type" value="Genomic_DNA"/>
</dbReference>
<accession>A0A372EIX0</accession>
<comment type="caution">
    <text evidence="2">The sequence shown here is derived from an EMBL/GenBank/DDBJ whole genome shotgun (WGS) entry which is preliminary data.</text>
</comment>
<dbReference type="AlphaFoldDB" id="A0A372EIX0"/>
<sequence length="295" mass="33008">MNAWPAAALLALLAGLSPARAQDAPRCGPVGPAGQQRCAWSDGASLLRVMSADGRRALVLLRRWADGSLAELRCAPTSLLPEDREPCGHGGALAEVTLYREPGKPLGTVSHRRGVLMRQVIVNPQGGVVRSEELVENSVGPDRRIKRVYYPSGRLRHEIDLAEPPPEQYHGREGVGREFAESGQLTQEVEWAAGRERRIRQWHLNGQLKMEQTIRRLGRDELRETRSFYEDGAQAALNRERNGRLFGWQQYHAPGGALQREEEYGERGLLLRLRLHDPSGRLLRDERVNEDPSSS</sequence>
<keyword evidence="3" id="KW-1185">Reference proteome</keyword>
<dbReference type="Gene3D" id="3.90.930.1">
    <property type="match status" value="1"/>
</dbReference>
<evidence type="ECO:0000313" key="2">
    <source>
        <dbReference type="EMBL" id="RFP78557.1"/>
    </source>
</evidence>
<dbReference type="RefSeq" id="WP_116958859.1">
    <property type="nucleotide sequence ID" value="NZ_QVLS01000006.1"/>
</dbReference>
<evidence type="ECO:0008006" key="4">
    <source>
        <dbReference type="Google" id="ProtNLM"/>
    </source>
</evidence>